<dbReference type="Proteomes" id="UP001302126">
    <property type="component" value="Unassembled WGS sequence"/>
</dbReference>
<dbReference type="SUPFAM" id="SSF48403">
    <property type="entry name" value="Ankyrin repeat"/>
    <property type="match status" value="1"/>
</dbReference>
<dbReference type="Gene3D" id="1.25.40.20">
    <property type="entry name" value="Ankyrin repeat-containing domain"/>
    <property type="match status" value="1"/>
</dbReference>
<protein>
    <recommendedName>
        <fullName evidence="4">Single-strand DNA deaminase toxin A-like C-terminal domain-containing protein</fullName>
    </recommendedName>
</protein>
<feature type="domain" description="Single-strand DNA deaminase toxin A-like C-terminal" evidence="4">
    <location>
        <begin position="197"/>
        <end position="262"/>
    </location>
</feature>
<reference evidence="5" key="2">
    <citation type="submission" date="2023-05" db="EMBL/GenBank/DDBJ databases">
        <authorList>
            <consortium name="Lawrence Berkeley National Laboratory"/>
            <person name="Steindorff A."/>
            <person name="Hensen N."/>
            <person name="Bonometti L."/>
            <person name="Westerberg I."/>
            <person name="Brannstrom I.O."/>
            <person name="Guillou S."/>
            <person name="Cros-Aarteil S."/>
            <person name="Calhoun S."/>
            <person name="Haridas S."/>
            <person name="Kuo A."/>
            <person name="Mondo S."/>
            <person name="Pangilinan J."/>
            <person name="Riley R."/>
            <person name="Labutti K."/>
            <person name="Andreopoulos B."/>
            <person name="Lipzen A."/>
            <person name="Chen C."/>
            <person name="Yanf M."/>
            <person name="Daum C."/>
            <person name="Ng V."/>
            <person name="Clum A."/>
            <person name="Ohm R."/>
            <person name="Martin F."/>
            <person name="Silar P."/>
            <person name="Natvig D."/>
            <person name="Lalanne C."/>
            <person name="Gautier V."/>
            <person name="Ament-Velasquez S.L."/>
            <person name="Kruys A."/>
            <person name="Hutchinson M.I."/>
            <person name="Powell A.J."/>
            <person name="Barry K."/>
            <person name="Miller A.N."/>
            <person name="Grigoriev I.V."/>
            <person name="Debuchy R."/>
            <person name="Gladieux P."/>
            <person name="Thoren M.H."/>
            <person name="Johannesson H."/>
        </authorList>
    </citation>
    <scope>NUCLEOTIDE SEQUENCE</scope>
    <source>
        <strain evidence="5">PSN309</strain>
    </source>
</reference>
<dbReference type="PANTHER" id="PTHR24171">
    <property type="entry name" value="ANKYRIN REPEAT DOMAIN-CONTAINING PROTEIN 39-RELATED"/>
    <property type="match status" value="1"/>
</dbReference>
<proteinExistence type="predicted"/>
<keyword evidence="2 3" id="KW-0040">ANK repeat</keyword>
<organism evidence="5 6">
    <name type="scientific">Podospora australis</name>
    <dbReference type="NCBI Taxonomy" id="1536484"/>
    <lineage>
        <taxon>Eukaryota</taxon>
        <taxon>Fungi</taxon>
        <taxon>Dikarya</taxon>
        <taxon>Ascomycota</taxon>
        <taxon>Pezizomycotina</taxon>
        <taxon>Sordariomycetes</taxon>
        <taxon>Sordariomycetidae</taxon>
        <taxon>Sordariales</taxon>
        <taxon>Podosporaceae</taxon>
        <taxon>Podospora</taxon>
    </lineage>
</organism>
<feature type="repeat" description="ANK" evidence="3">
    <location>
        <begin position="51"/>
        <end position="83"/>
    </location>
</feature>
<gene>
    <name evidence="5" type="ORF">QBC35DRAFT_386781</name>
</gene>
<sequence>MSQVRDCHSARKDYSLTELHVAVIKGDKSKVRRLLNSETQRNLQLHARDREGASPLMTAVLCGRLGIAKLLLRHGASTKARDQRGRGAKDYGRVSSFSRKLSIYKLLGFRATSRENKSERLKLRIVLQYPVALRSCRQKGKNSYSGSYILRSPKTLTILKPDGRHVRVKHGRVETDNLNSTSGFITSVSEPKIRRVAVSDYGPNEGRSAIVLGNVYYTQQVRDLAHYFNWKISKSMRDNGSKAALPEHQGRFYGCHVEKKLAVWWVKDVLKKVLRTTDLTRMMELREIELPVALKKAKIFLDHGPCPDVSSYPTHLPH</sequence>
<evidence type="ECO:0000259" key="4">
    <source>
        <dbReference type="Pfam" id="PF24120"/>
    </source>
</evidence>
<evidence type="ECO:0000256" key="1">
    <source>
        <dbReference type="ARBA" id="ARBA00022737"/>
    </source>
</evidence>
<dbReference type="InterPro" id="IPR002110">
    <property type="entry name" value="Ankyrin_rpt"/>
</dbReference>
<keyword evidence="1" id="KW-0677">Repeat</keyword>
<dbReference type="InterPro" id="IPR036770">
    <property type="entry name" value="Ankyrin_rpt-contain_sf"/>
</dbReference>
<evidence type="ECO:0000256" key="2">
    <source>
        <dbReference type="ARBA" id="ARBA00023043"/>
    </source>
</evidence>
<evidence type="ECO:0000313" key="6">
    <source>
        <dbReference type="Proteomes" id="UP001302126"/>
    </source>
</evidence>
<keyword evidence="6" id="KW-1185">Reference proteome</keyword>
<accession>A0AAN7AHW7</accession>
<dbReference type="EMBL" id="MU864419">
    <property type="protein sequence ID" value="KAK4186607.1"/>
    <property type="molecule type" value="Genomic_DNA"/>
</dbReference>
<dbReference type="SMART" id="SM00248">
    <property type="entry name" value="ANK"/>
    <property type="match status" value="2"/>
</dbReference>
<dbReference type="AlphaFoldDB" id="A0AAN7AHW7"/>
<name>A0AAN7AHW7_9PEZI</name>
<evidence type="ECO:0000256" key="3">
    <source>
        <dbReference type="PROSITE-ProRule" id="PRU00023"/>
    </source>
</evidence>
<evidence type="ECO:0000313" key="5">
    <source>
        <dbReference type="EMBL" id="KAK4186607.1"/>
    </source>
</evidence>
<dbReference type="Pfam" id="PF12796">
    <property type="entry name" value="Ank_2"/>
    <property type="match status" value="1"/>
</dbReference>
<reference evidence="5" key="1">
    <citation type="journal article" date="2023" name="Mol. Phylogenet. Evol.">
        <title>Genome-scale phylogeny and comparative genomics of the fungal order Sordariales.</title>
        <authorList>
            <person name="Hensen N."/>
            <person name="Bonometti L."/>
            <person name="Westerberg I."/>
            <person name="Brannstrom I.O."/>
            <person name="Guillou S."/>
            <person name="Cros-Aarteil S."/>
            <person name="Calhoun S."/>
            <person name="Haridas S."/>
            <person name="Kuo A."/>
            <person name="Mondo S."/>
            <person name="Pangilinan J."/>
            <person name="Riley R."/>
            <person name="LaButti K."/>
            <person name="Andreopoulos B."/>
            <person name="Lipzen A."/>
            <person name="Chen C."/>
            <person name="Yan M."/>
            <person name="Daum C."/>
            <person name="Ng V."/>
            <person name="Clum A."/>
            <person name="Steindorff A."/>
            <person name="Ohm R.A."/>
            <person name="Martin F."/>
            <person name="Silar P."/>
            <person name="Natvig D.O."/>
            <person name="Lalanne C."/>
            <person name="Gautier V."/>
            <person name="Ament-Velasquez S.L."/>
            <person name="Kruys A."/>
            <person name="Hutchinson M.I."/>
            <person name="Powell A.J."/>
            <person name="Barry K."/>
            <person name="Miller A.N."/>
            <person name="Grigoriev I.V."/>
            <person name="Debuchy R."/>
            <person name="Gladieux P."/>
            <person name="Hiltunen Thoren M."/>
            <person name="Johannesson H."/>
        </authorList>
    </citation>
    <scope>NUCLEOTIDE SEQUENCE</scope>
    <source>
        <strain evidence="5">PSN309</strain>
    </source>
</reference>
<dbReference type="PROSITE" id="PS50297">
    <property type="entry name" value="ANK_REP_REGION"/>
    <property type="match status" value="1"/>
</dbReference>
<dbReference type="PROSITE" id="PS50088">
    <property type="entry name" value="ANK_REPEAT"/>
    <property type="match status" value="1"/>
</dbReference>
<dbReference type="InterPro" id="IPR057517">
    <property type="entry name" value="SsdA-like_C"/>
</dbReference>
<dbReference type="Pfam" id="PF24120">
    <property type="entry name" value="SsdA_C"/>
    <property type="match status" value="1"/>
</dbReference>
<comment type="caution">
    <text evidence="5">The sequence shown here is derived from an EMBL/GenBank/DDBJ whole genome shotgun (WGS) entry which is preliminary data.</text>
</comment>